<comment type="pathway">
    <text evidence="2 8">Purine metabolism; purine nucleoside salvage.</text>
</comment>
<proteinExistence type="inferred from homology"/>
<dbReference type="InterPro" id="IPR011268">
    <property type="entry name" value="Purine_phosphorylase"/>
</dbReference>
<dbReference type="InterPro" id="IPR035994">
    <property type="entry name" value="Nucleoside_phosphorylase_sf"/>
</dbReference>
<accession>A0A7X2T0N7</accession>
<protein>
    <recommendedName>
        <fullName evidence="8">Purine nucleoside phosphorylase</fullName>
        <ecNumber evidence="8">2.4.2.1</ecNumber>
    </recommendedName>
    <alternativeName>
        <fullName evidence="8">Inosine-guanosine phosphorylase</fullName>
    </alternativeName>
</protein>
<feature type="domain" description="Nucleoside phosphorylase" evidence="10">
    <location>
        <begin position="24"/>
        <end position="270"/>
    </location>
</feature>
<organism evidence="11 12">
    <name type="scientific">Inconstantimicrobium porci</name>
    <dbReference type="NCBI Taxonomy" id="2652291"/>
    <lineage>
        <taxon>Bacteria</taxon>
        <taxon>Bacillati</taxon>
        <taxon>Bacillota</taxon>
        <taxon>Clostridia</taxon>
        <taxon>Eubacteriales</taxon>
        <taxon>Clostridiaceae</taxon>
        <taxon>Inconstantimicrobium</taxon>
    </lineage>
</organism>
<dbReference type="SUPFAM" id="SSF53167">
    <property type="entry name" value="Purine and uridine phosphorylases"/>
    <property type="match status" value="1"/>
</dbReference>
<dbReference type="Pfam" id="PF01048">
    <property type="entry name" value="PNP_UDP_1"/>
    <property type="match status" value="1"/>
</dbReference>
<comment type="function">
    <text evidence="1">The purine nucleoside phosphorylases catalyze the phosphorolytic breakdown of the N-glycosidic bond in the beta-(deoxy)ribonucleoside molecules, with the formation of the corresponding free purine bases and pentose-1-phosphate. Cleaves guanosine, inosine, 2'-deoxyguanosine and 2'-deoxyinosine.</text>
</comment>
<comment type="similarity">
    <text evidence="3 8">Belongs to the PNP/MTAP phosphorylase family.</text>
</comment>
<evidence type="ECO:0000313" key="11">
    <source>
        <dbReference type="EMBL" id="MSR90797.1"/>
    </source>
</evidence>
<evidence type="ECO:0000256" key="8">
    <source>
        <dbReference type="PIRNR" id="PIRNR000477"/>
    </source>
</evidence>
<dbReference type="Proteomes" id="UP000460287">
    <property type="component" value="Unassembled WGS sequence"/>
</dbReference>
<evidence type="ECO:0000256" key="6">
    <source>
        <dbReference type="ARBA" id="ARBA00022679"/>
    </source>
</evidence>
<evidence type="ECO:0000256" key="1">
    <source>
        <dbReference type="ARBA" id="ARBA00002678"/>
    </source>
</evidence>
<dbReference type="UniPathway" id="UPA00606"/>
<dbReference type="RefSeq" id="WP_154530677.1">
    <property type="nucleotide sequence ID" value="NZ_VULX01000004.1"/>
</dbReference>
<dbReference type="NCBIfam" id="NF006054">
    <property type="entry name" value="PRK08202.1"/>
    <property type="match status" value="1"/>
</dbReference>
<evidence type="ECO:0000256" key="4">
    <source>
        <dbReference type="ARBA" id="ARBA00022553"/>
    </source>
</evidence>
<feature type="binding site" evidence="9">
    <location>
        <position position="235"/>
    </location>
    <ligand>
        <name>a purine D-ribonucleoside</name>
        <dbReference type="ChEBI" id="CHEBI:142355"/>
    </ligand>
</feature>
<sequence>MDLSTKLKESADFILSKTKFKPEIGLILGSGLGAIADKIEDAEHYNYSNIPNFPVSTVAGHAGKLVIGNFQGKQVVAMQGRFHYYEGYEMDQVTFPVRVMKLLGVQTLIVTNAAGAVNKDFNPGDLVLISDHINLSGRNPLIGRNLDEFGPRFPDMSNAYDKDLRTKVKEIAKNAGIELREGVYTMLSGPTYETPAEIRMIRTLGGDAVGMSTVPEVIIANHCGLKVIGVSCMTNMAAGILDQPLCHEEVMETSNKVKATFINLMTNIIKEI</sequence>
<dbReference type="FunFam" id="3.40.50.1580:FF:000010">
    <property type="entry name" value="Purine nucleoside phosphorylase"/>
    <property type="match status" value="1"/>
</dbReference>
<evidence type="ECO:0000259" key="10">
    <source>
        <dbReference type="Pfam" id="PF01048"/>
    </source>
</evidence>
<keyword evidence="6 8" id="KW-0808">Transferase</keyword>
<evidence type="ECO:0000256" key="7">
    <source>
        <dbReference type="ARBA" id="ARBA00048556"/>
    </source>
</evidence>
<dbReference type="PANTHER" id="PTHR11904">
    <property type="entry name" value="METHYLTHIOADENOSINE/PURINE NUCLEOSIDE PHOSPHORYLASE"/>
    <property type="match status" value="1"/>
</dbReference>
<keyword evidence="12" id="KW-1185">Reference proteome</keyword>
<feature type="binding site" evidence="9">
    <location>
        <position position="30"/>
    </location>
    <ligand>
        <name>phosphate</name>
        <dbReference type="ChEBI" id="CHEBI:43474"/>
    </ligand>
</feature>
<evidence type="ECO:0000256" key="3">
    <source>
        <dbReference type="ARBA" id="ARBA00006751"/>
    </source>
</evidence>
<dbReference type="NCBIfam" id="TIGR01700">
    <property type="entry name" value="PNPH"/>
    <property type="match status" value="1"/>
</dbReference>
<dbReference type="EMBL" id="VULX01000004">
    <property type="protein sequence ID" value="MSR90797.1"/>
    <property type="molecule type" value="Genomic_DNA"/>
</dbReference>
<feature type="binding site" evidence="9">
    <location>
        <position position="61"/>
    </location>
    <ligand>
        <name>phosphate</name>
        <dbReference type="ChEBI" id="CHEBI:43474"/>
    </ligand>
</feature>
<dbReference type="NCBIfam" id="TIGR01697">
    <property type="entry name" value="PNPH-PUNA-XAPA"/>
    <property type="match status" value="1"/>
</dbReference>
<evidence type="ECO:0000256" key="5">
    <source>
        <dbReference type="ARBA" id="ARBA00022676"/>
    </source>
</evidence>
<dbReference type="InterPro" id="IPR000845">
    <property type="entry name" value="Nucleoside_phosphorylase_d"/>
</dbReference>
<dbReference type="GO" id="GO:0005737">
    <property type="term" value="C:cytoplasm"/>
    <property type="evidence" value="ECO:0007669"/>
    <property type="project" value="TreeGrafter"/>
</dbReference>
<feature type="binding site" evidence="9">
    <location>
        <position position="193"/>
    </location>
    <ligand>
        <name>a purine D-ribonucleoside</name>
        <dbReference type="ChEBI" id="CHEBI:142355"/>
    </ligand>
</feature>
<evidence type="ECO:0000256" key="9">
    <source>
        <dbReference type="PIRSR" id="PIRSR000477-2"/>
    </source>
</evidence>
<name>A0A7X2T0N7_9CLOT</name>
<evidence type="ECO:0000313" key="12">
    <source>
        <dbReference type="Proteomes" id="UP000460287"/>
    </source>
</evidence>
<dbReference type="CDD" id="cd09009">
    <property type="entry name" value="PNP-EcPNPII_like"/>
    <property type="match status" value="1"/>
</dbReference>
<keyword evidence="4" id="KW-0597">Phosphoprotein</keyword>
<dbReference type="InterPro" id="IPR011270">
    <property type="entry name" value="Pur_Nuc_Pase_Ino/Guo-sp"/>
</dbReference>
<dbReference type="Gene3D" id="3.40.50.1580">
    <property type="entry name" value="Nucleoside phosphorylase domain"/>
    <property type="match status" value="1"/>
</dbReference>
<evidence type="ECO:0000256" key="2">
    <source>
        <dbReference type="ARBA" id="ARBA00005058"/>
    </source>
</evidence>
<feature type="binding site" evidence="9">
    <location>
        <position position="212"/>
    </location>
    <ligand>
        <name>phosphate</name>
        <dbReference type="ChEBI" id="CHEBI:43474"/>
    </ligand>
</feature>
<dbReference type="EC" id="2.4.2.1" evidence="8"/>
<dbReference type="PANTHER" id="PTHR11904:SF9">
    <property type="entry name" value="PURINE NUCLEOSIDE PHOSPHORYLASE-RELATED"/>
    <property type="match status" value="1"/>
</dbReference>
<reference evidence="11 12" key="1">
    <citation type="submission" date="2019-08" db="EMBL/GenBank/DDBJ databases">
        <title>In-depth cultivation of the pig gut microbiome towards novel bacterial diversity and tailored functional studies.</title>
        <authorList>
            <person name="Wylensek D."/>
            <person name="Hitch T.C.A."/>
            <person name="Clavel T."/>
        </authorList>
    </citation>
    <scope>NUCLEOTIDE SEQUENCE [LARGE SCALE GENOMIC DNA]</scope>
    <source>
        <strain evidence="11 12">WCA-383-APC-5B</strain>
    </source>
</reference>
<comment type="catalytic activity">
    <reaction evidence="7">
        <text>a purine 2'-deoxy-D-ribonucleoside + phosphate = a purine nucleobase + 2-deoxy-alpha-D-ribose 1-phosphate</text>
        <dbReference type="Rhea" id="RHEA:36431"/>
        <dbReference type="ChEBI" id="CHEBI:26386"/>
        <dbReference type="ChEBI" id="CHEBI:43474"/>
        <dbReference type="ChEBI" id="CHEBI:57259"/>
        <dbReference type="ChEBI" id="CHEBI:142361"/>
        <dbReference type="EC" id="2.4.2.1"/>
    </reaction>
</comment>
<feature type="binding site" evidence="9">
    <location>
        <begin position="81"/>
        <end position="83"/>
    </location>
    <ligand>
        <name>phosphate</name>
        <dbReference type="ChEBI" id="CHEBI:43474"/>
    </ligand>
</feature>
<gene>
    <name evidence="11" type="ORF">FYJ33_05010</name>
</gene>
<dbReference type="GO" id="GO:0009116">
    <property type="term" value="P:nucleoside metabolic process"/>
    <property type="evidence" value="ECO:0007669"/>
    <property type="project" value="InterPro"/>
</dbReference>
<keyword evidence="5 8" id="KW-0328">Glycosyltransferase</keyword>
<feature type="binding site" evidence="9">
    <location>
        <position position="113"/>
    </location>
    <ligand>
        <name>phosphate</name>
        <dbReference type="ChEBI" id="CHEBI:43474"/>
    </ligand>
</feature>
<comment type="caution">
    <text evidence="11">The sequence shown here is derived from an EMBL/GenBank/DDBJ whole genome shotgun (WGS) entry which is preliminary data.</text>
</comment>
<dbReference type="GO" id="GO:0004731">
    <property type="term" value="F:purine-nucleoside phosphorylase activity"/>
    <property type="evidence" value="ECO:0007669"/>
    <property type="project" value="UniProtKB-EC"/>
</dbReference>
<dbReference type="AlphaFoldDB" id="A0A7X2T0N7"/>
<dbReference type="PIRSF" id="PIRSF000477">
    <property type="entry name" value="PurNPase"/>
    <property type="match status" value="1"/>
</dbReference>